<dbReference type="InterPro" id="IPR020449">
    <property type="entry name" value="Tscrpt_reg_AraC-type_HTH"/>
</dbReference>
<dbReference type="PRINTS" id="PR00032">
    <property type="entry name" value="HTHARAC"/>
</dbReference>
<dbReference type="RefSeq" id="WP_076173047.1">
    <property type="nucleotide sequence ID" value="NZ_MRTP01000007.1"/>
</dbReference>
<dbReference type="InterPro" id="IPR009057">
    <property type="entry name" value="Homeodomain-like_sf"/>
</dbReference>
<keyword evidence="7" id="KW-1185">Reference proteome</keyword>
<comment type="caution">
    <text evidence="6">The sequence shown here is derived from an EMBL/GenBank/DDBJ whole genome shotgun (WGS) entry which is preliminary data.</text>
</comment>
<dbReference type="InterPro" id="IPR037923">
    <property type="entry name" value="HTH-like"/>
</dbReference>
<dbReference type="InterPro" id="IPR014710">
    <property type="entry name" value="RmlC-like_jellyroll"/>
</dbReference>
<keyword evidence="3" id="KW-0010">Activator</keyword>
<dbReference type="Gene3D" id="2.60.120.10">
    <property type="entry name" value="Jelly Rolls"/>
    <property type="match status" value="1"/>
</dbReference>
<dbReference type="InterPro" id="IPR050204">
    <property type="entry name" value="AraC_XylS_family_regulators"/>
</dbReference>
<dbReference type="GO" id="GO:0003700">
    <property type="term" value="F:DNA-binding transcription factor activity"/>
    <property type="evidence" value="ECO:0007669"/>
    <property type="project" value="InterPro"/>
</dbReference>
<dbReference type="Proteomes" id="UP000187172">
    <property type="component" value="Unassembled WGS sequence"/>
</dbReference>
<evidence type="ECO:0000313" key="7">
    <source>
        <dbReference type="Proteomes" id="UP000187172"/>
    </source>
</evidence>
<evidence type="ECO:0000256" key="3">
    <source>
        <dbReference type="ARBA" id="ARBA00023159"/>
    </source>
</evidence>
<dbReference type="GO" id="GO:0043565">
    <property type="term" value="F:sequence-specific DNA binding"/>
    <property type="evidence" value="ECO:0007669"/>
    <property type="project" value="InterPro"/>
</dbReference>
<evidence type="ECO:0000259" key="5">
    <source>
        <dbReference type="PROSITE" id="PS01124"/>
    </source>
</evidence>
<organism evidence="6 7">
    <name type="scientific">Paenibacillus rhizosphaerae</name>
    <dbReference type="NCBI Taxonomy" id="297318"/>
    <lineage>
        <taxon>Bacteria</taxon>
        <taxon>Bacillati</taxon>
        <taxon>Bacillota</taxon>
        <taxon>Bacilli</taxon>
        <taxon>Bacillales</taxon>
        <taxon>Paenibacillaceae</taxon>
        <taxon>Paenibacillus</taxon>
    </lineage>
</organism>
<dbReference type="Pfam" id="PF12833">
    <property type="entry name" value="HTH_18"/>
    <property type="match status" value="1"/>
</dbReference>
<dbReference type="EMBL" id="MRTP01000007">
    <property type="protein sequence ID" value="OMF52225.1"/>
    <property type="molecule type" value="Genomic_DNA"/>
</dbReference>
<dbReference type="InterPro" id="IPR018062">
    <property type="entry name" value="HTH_AraC-typ_CS"/>
</dbReference>
<evidence type="ECO:0000256" key="4">
    <source>
        <dbReference type="ARBA" id="ARBA00023163"/>
    </source>
</evidence>
<evidence type="ECO:0000313" key="6">
    <source>
        <dbReference type="EMBL" id="OMF52225.1"/>
    </source>
</evidence>
<accession>A0A1R1EK80</accession>
<dbReference type="SUPFAM" id="SSF51215">
    <property type="entry name" value="Regulatory protein AraC"/>
    <property type="match status" value="1"/>
</dbReference>
<dbReference type="Gene3D" id="1.10.10.60">
    <property type="entry name" value="Homeodomain-like"/>
    <property type="match status" value="2"/>
</dbReference>
<evidence type="ECO:0000256" key="2">
    <source>
        <dbReference type="ARBA" id="ARBA00023125"/>
    </source>
</evidence>
<reference evidence="6 7" key="1">
    <citation type="submission" date="2016-11" db="EMBL/GenBank/DDBJ databases">
        <title>Paenibacillus species isolates.</title>
        <authorList>
            <person name="Beno S.M."/>
        </authorList>
    </citation>
    <scope>NUCLEOTIDE SEQUENCE [LARGE SCALE GENOMIC DNA]</scope>
    <source>
        <strain evidence="6 7">FSL R5-0378</strain>
    </source>
</reference>
<feature type="domain" description="HTH araC/xylS-type" evidence="5">
    <location>
        <begin position="165"/>
        <end position="263"/>
    </location>
</feature>
<dbReference type="CDD" id="cd02208">
    <property type="entry name" value="cupin_RmlC-like"/>
    <property type="match status" value="1"/>
</dbReference>
<dbReference type="PANTHER" id="PTHR46796">
    <property type="entry name" value="HTH-TYPE TRANSCRIPTIONAL ACTIVATOR RHAS-RELATED"/>
    <property type="match status" value="1"/>
</dbReference>
<dbReference type="AlphaFoldDB" id="A0A1R1EK80"/>
<dbReference type="InterPro" id="IPR003313">
    <property type="entry name" value="AraC-bd"/>
</dbReference>
<evidence type="ECO:0000256" key="1">
    <source>
        <dbReference type="ARBA" id="ARBA00023015"/>
    </source>
</evidence>
<keyword evidence="1" id="KW-0805">Transcription regulation</keyword>
<gene>
    <name evidence="6" type="ORF">BK138_22505</name>
</gene>
<dbReference type="PROSITE" id="PS00041">
    <property type="entry name" value="HTH_ARAC_FAMILY_1"/>
    <property type="match status" value="1"/>
</dbReference>
<dbReference type="STRING" id="297318.BK138_22505"/>
<keyword evidence="2" id="KW-0238">DNA-binding</keyword>
<keyword evidence="4" id="KW-0804">Transcription</keyword>
<sequence>MRMQIVMPQLEVHRFSSPFENTPHAHDDQFQITIPLQGTCHFTHEHKQLALPPGEGIVLQPSDRHSFYIGDGTGVVVIRIRPESLYPGDSSVYSEPRHRKQFDVSRVSRVFRQWTADMMALDMADPLVEEELEARMICDLRELIWEGTVPASPKMAHAAADRHLAQVLEYVHAHFTEQLSVSSLAAMAMQSRYHFIRSFKSLTGVPPYQYVLQLRVREAMEQLKKSADTVTVISFNLGFSSTSQFFRAFAKMTGMTPEQYRKSEGRRLI</sequence>
<dbReference type="PROSITE" id="PS01124">
    <property type="entry name" value="HTH_ARAC_FAMILY_2"/>
    <property type="match status" value="1"/>
</dbReference>
<proteinExistence type="predicted"/>
<dbReference type="SMART" id="SM00342">
    <property type="entry name" value="HTH_ARAC"/>
    <property type="match status" value="1"/>
</dbReference>
<dbReference type="SUPFAM" id="SSF46689">
    <property type="entry name" value="Homeodomain-like"/>
    <property type="match status" value="2"/>
</dbReference>
<protein>
    <recommendedName>
        <fullName evidence="5">HTH araC/xylS-type domain-containing protein</fullName>
    </recommendedName>
</protein>
<dbReference type="Pfam" id="PF02311">
    <property type="entry name" value="AraC_binding"/>
    <property type="match status" value="1"/>
</dbReference>
<name>A0A1R1EK80_9BACL</name>
<dbReference type="InterPro" id="IPR018060">
    <property type="entry name" value="HTH_AraC"/>
</dbReference>